<feature type="domain" description="Major facilitator superfamily (MFS) profile" evidence="9">
    <location>
        <begin position="94"/>
        <end position="508"/>
    </location>
</feature>
<feature type="transmembrane region" description="Helical" evidence="8">
    <location>
        <begin position="412"/>
        <end position="435"/>
    </location>
</feature>
<keyword evidence="4 8" id="KW-1133">Transmembrane helix</keyword>
<keyword evidence="2" id="KW-0813">Transport</keyword>
<feature type="transmembrane region" description="Helical" evidence="8">
    <location>
        <begin position="479"/>
        <end position="502"/>
    </location>
</feature>
<feature type="transmembrane region" description="Helical" evidence="8">
    <location>
        <begin position="447"/>
        <end position="467"/>
    </location>
</feature>
<evidence type="ECO:0000256" key="5">
    <source>
        <dbReference type="ARBA" id="ARBA00023136"/>
    </source>
</evidence>
<sequence length="574" mass="63999">MASAPADSSGPKADDTITHVEKEHGEQVHVENEHGEKEHVEDTQVEKFPANSSSRKIGHVGREKAAEFLANVGEDRSFTFEEEKKVLRRIDWRVLPLILGAYFFQQLDKSSLSYVSIFGIIEDANLVGQQYSWLGSILYLAQLVMQPLAAFLLVKLPTGKLIAAAIFLWGSSLAIMTACTNFGSLLALRFMLGAFESMIAPSCVAVTQMWWRRSEQTFRTALWNGMNGVTFIVGSLFTYGLGHIKSDTLFPYQIVFLFCGLLTVAYSFLVLFFMPDSPMETKFLKEREKVIAVERLRANQMGIISREWRWDHVWESCYDLKTWCWFFLIIAISIPSGGVSTFGNLIVKDFGYSAFDTILFNIPFGVIQIFAILGGGWAATRFRSKGLVIAFFAVVSDIGVILMLTIPRHQRGVLLFGYYLVSCLAAITPLVYAWEAQNTAGDTKRKCTSAVVFIGMCAGNVIGPQLYSTSQAPQYREGLISSLIMFILVAVFALVIDVYLIFLNKSHAKKREQLGKSATIVDESMMRKDKIEAGKTIETEEVGAGGQDANQGGDVDKGFSDMTDLKNEDFIFVY</sequence>
<dbReference type="InterPro" id="IPR020846">
    <property type="entry name" value="MFS_dom"/>
</dbReference>
<evidence type="ECO:0000256" key="4">
    <source>
        <dbReference type="ARBA" id="ARBA00022989"/>
    </source>
</evidence>
<evidence type="ECO:0000256" key="2">
    <source>
        <dbReference type="ARBA" id="ARBA00022448"/>
    </source>
</evidence>
<dbReference type="PANTHER" id="PTHR43791:SF73">
    <property type="entry name" value="TRANSPORTER, PUTATIVE-RELATED"/>
    <property type="match status" value="1"/>
</dbReference>
<dbReference type="SUPFAM" id="SSF103473">
    <property type="entry name" value="MFS general substrate transporter"/>
    <property type="match status" value="1"/>
</dbReference>
<evidence type="ECO:0000256" key="1">
    <source>
        <dbReference type="ARBA" id="ARBA00004141"/>
    </source>
</evidence>
<name>A0A2B7YD11_9EURO</name>
<protein>
    <recommendedName>
        <fullName evidence="9">Major facilitator superfamily (MFS) profile domain-containing protein</fullName>
    </recommendedName>
</protein>
<dbReference type="InterPro" id="IPR011701">
    <property type="entry name" value="MFS"/>
</dbReference>
<keyword evidence="3 8" id="KW-0812">Transmembrane</keyword>
<dbReference type="EMBL" id="PDNB01000001">
    <property type="protein sequence ID" value="PGH19080.1"/>
    <property type="molecule type" value="Genomic_DNA"/>
</dbReference>
<organism evidence="10 11">
    <name type="scientific">Helicocarpus griseus UAMH5409</name>
    <dbReference type="NCBI Taxonomy" id="1447875"/>
    <lineage>
        <taxon>Eukaryota</taxon>
        <taxon>Fungi</taxon>
        <taxon>Dikarya</taxon>
        <taxon>Ascomycota</taxon>
        <taxon>Pezizomycotina</taxon>
        <taxon>Eurotiomycetes</taxon>
        <taxon>Eurotiomycetidae</taxon>
        <taxon>Onygenales</taxon>
        <taxon>Ajellomycetaceae</taxon>
        <taxon>Helicocarpus</taxon>
    </lineage>
</organism>
<evidence type="ECO:0000313" key="11">
    <source>
        <dbReference type="Proteomes" id="UP000223968"/>
    </source>
</evidence>
<feature type="region of interest" description="Disordered" evidence="7">
    <location>
        <begin position="1"/>
        <end position="56"/>
    </location>
</feature>
<proteinExistence type="inferred from homology"/>
<dbReference type="PANTHER" id="PTHR43791">
    <property type="entry name" value="PERMEASE-RELATED"/>
    <property type="match status" value="1"/>
</dbReference>
<dbReference type="GO" id="GO:0016020">
    <property type="term" value="C:membrane"/>
    <property type="evidence" value="ECO:0007669"/>
    <property type="project" value="UniProtKB-SubCell"/>
</dbReference>
<feature type="region of interest" description="Disordered" evidence="7">
    <location>
        <begin position="537"/>
        <end position="557"/>
    </location>
</feature>
<evidence type="ECO:0000256" key="8">
    <source>
        <dbReference type="SAM" id="Phobius"/>
    </source>
</evidence>
<feature type="transmembrane region" description="Helical" evidence="8">
    <location>
        <begin position="222"/>
        <end position="242"/>
    </location>
</feature>
<evidence type="ECO:0000256" key="7">
    <source>
        <dbReference type="SAM" id="MobiDB-lite"/>
    </source>
</evidence>
<comment type="caution">
    <text evidence="10">The sequence shown here is derived from an EMBL/GenBank/DDBJ whole genome shotgun (WGS) entry which is preliminary data.</text>
</comment>
<dbReference type="FunFam" id="1.20.1250.20:FF:000064">
    <property type="entry name" value="MFS allantoate transporter"/>
    <property type="match status" value="1"/>
</dbReference>
<feature type="transmembrane region" description="Helical" evidence="8">
    <location>
        <begin position="254"/>
        <end position="274"/>
    </location>
</feature>
<dbReference type="STRING" id="1447875.A0A2B7YD11"/>
<gene>
    <name evidence="10" type="ORF">AJ79_00114</name>
</gene>
<feature type="compositionally biased region" description="Basic and acidic residues" evidence="7">
    <location>
        <begin position="12"/>
        <end position="45"/>
    </location>
</feature>
<evidence type="ECO:0000256" key="6">
    <source>
        <dbReference type="ARBA" id="ARBA00037968"/>
    </source>
</evidence>
<reference evidence="10 11" key="1">
    <citation type="submission" date="2017-10" db="EMBL/GenBank/DDBJ databases">
        <title>Comparative genomics in systemic dimorphic fungi from Ajellomycetaceae.</title>
        <authorList>
            <person name="Munoz J.F."/>
            <person name="Mcewen J.G."/>
            <person name="Clay O.K."/>
            <person name="Cuomo C.A."/>
        </authorList>
    </citation>
    <scope>NUCLEOTIDE SEQUENCE [LARGE SCALE GENOMIC DNA]</scope>
    <source>
        <strain evidence="10 11">UAMH5409</strain>
    </source>
</reference>
<dbReference type="InterPro" id="IPR036259">
    <property type="entry name" value="MFS_trans_sf"/>
</dbReference>
<dbReference type="GO" id="GO:0022857">
    <property type="term" value="F:transmembrane transporter activity"/>
    <property type="evidence" value="ECO:0007669"/>
    <property type="project" value="InterPro"/>
</dbReference>
<accession>A0A2B7YD11</accession>
<comment type="similarity">
    <text evidence="6">Belongs to the major facilitator superfamily. Allantoate permease family.</text>
</comment>
<comment type="subcellular location">
    <subcellularLocation>
        <location evidence="1">Membrane</location>
        <topology evidence="1">Multi-pass membrane protein</topology>
    </subcellularLocation>
</comment>
<dbReference type="Gene3D" id="1.20.1250.20">
    <property type="entry name" value="MFS general substrate transporter like domains"/>
    <property type="match status" value="2"/>
</dbReference>
<keyword evidence="11" id="KW-1185">Reference proteome</keyword>
<feature type="transmembrane region" description="Helical" evidence="8">
    <location>
        <begin position="386"/>
        <end position="406"/>
    </location>
</feature>
<evidence type="ECO:0000259" key="9">
    <source>
        <dbReference type="PROSITE" id="PS50850"/>
    </source>
</evidence>
<evidence type="ECO:0000313" key="10">
    <source>
        <dbReference type="EMBL" id="PGH19080.1"/>
    </source>
</evidence>
<dbReference type="PROSITE" id="PS50850">
    <property type="entry name" value="MFS"/>
    <property type="match status" value="1"/>
</dbReference>
<dbReference type="OrthoDB" id="4454541at2759"/>
<evidence type="ECO:0000256" key="3">
    <source>
        <dbReference type="ARBA" id="ARBA00022692"/>
    </source>
</evidence>
<feature type="transmembrane region" description="Helical" evidence="8">
    <location>
        <begin position="190"/>
        <end position="210"/>
    </location>
</feature>
<feature type="transmembrane region" description="Helical" evidence="8">
    <location>
        <begin position="358"/>
        <end position="379"/>
    </location>
</feature>
<dbReference type="Pfam" id="PF07690">
    <property type="entry name" value="MFS_1"/>
    <property type="match status" value="1"/>
</dbReference>
<dbReference type="AlphaFoldDB" id="A0A2B7YD11"/>
<feature type="transmembrane region" description="Helical" evidence="8">
    <location>
        <begin position="323"/>
        <end position="346"/>
    </location>
</feature>
<dbReference type="Proteomes" id="UP000223968">
    <property type="component" value="Unassembled WGS sequence"/>
</dbReference>
<keyword evidence="5 8" id="KW-0472">Membrane</keyword>